<dbReference type="PANTHER" id="PTHR15926:SF1">
    <property type="entry name" value="ALL-TRANS RETINOIC ACID-INDUCED DIFFERENTIATION FACTOR"/>
    <property type="match status" value="1"/>
</dbReference>
<evidence type="ECO:0000256" key="1">
    <source>
        <dbReference type="SAM" id="Phobius"/>
    </source>
</evidence>
<dbReference type="OrthoDB" id="9989713at2759"/>
<name>A0A8J4SM05_9TREM</name>
<dbReference type="EMBL" id="LUCH01004770">
    <property type="protein sequence ID" value="KAF5398655.1"/>
    <property type="molecule type" value="Genomic_DNA"/>
</dbReference>
<reference evidence="3" key="1">
    <citation type="submission" date="2019-05" db="EMBL/GenBank/DDBJ databases">
        <title>Annotation for the trematode Paragonimus heterotremus.</title>
        <authorList>
            <person name="Choi Y.-J."/>
        </authorList>
    </citation>
    <scope>NUCLEOTIDE SEQUENCE</scope>
    <source>
        <strain evidence="3">LC</strain>
    </source>
</reference>
<proteinExistence type="predicted"/>
<keyword evidence="1" id="KW-0812">Transmembrane</keyword>
<evidence type="ECO:0000313" key="3">
    <source>
        <dbReference type="EMBL" id="KAF5398655.1"/>
    </source>
</evidence>
<feature type="signal peptide" evidence="2">
    <location>
        <begin position="1"/>
        <end position="19"/>
    </location>
</feature>
<keyword evidence="1" id="KW-0472">Membrane</keyword>
<organism evidence="3 4">
    <name type="scientific">Paragonimus heterotremus</name>
    <dbReference type="NCBI Taxonomy" id="100268"/>
    <lineage>
        <taxon>Eukaryota</taxon>
        <taxon>Metazoa</taxon>
        <taxon>Spiralia</taxon>
        <taxon>Lophotrochozoa</taxon>
        <taxon>Platyhelminthes</taxon>
        <taxon>Trematoda</taxon>
        <taxon>Digenea</taxon>
        <taxon>Plagiorchiida</taxon>
        <taxon>Troglotremata</taxon>
        <taxon>Troglotrematidae</taxon>
        <taxon>Paragonimus</taxon>
    </lineage>
</organism>
<feature type="transmembrane region" description="Helical" evidence="1">
    <location>
        <begin position="198"/>
        <end position="218"/>
    </location>
</feature>
<dbReference type="InterPro" id="IPR042350">
    <property type="entry name" value="ATRAID"/>
</dbReference>
<protein>
    <submittedName>
        <fullName evidence="3">Uncharacterized protein</fullName>
    </submittedName>
</protein>
<keyword evidence="1" id="KW-1133">Transmembrane helix</keyword>
<feature type="chain" id="PRO_5035237967" evidence="2">
    <location>
        <begin position="20"/>
        <end position="230"/>
    </location>
</feature>
<comment type="caution">
    <text evidence="3">The sequence shown here is derived from an EMBL/GenBank/DDBJ whole genome shotgun (WGS) entry which is preliminary data.</text>
</comment>
<gene>
    <name evidence="3" type="ORF">PHET_08331</name>
</gene>
<keyword evidence="4" id="KW-1185">Reference proteome</keyword>
<dbReference type="AlphaFoldDB" id="A0A8J4SM05"/>
<evidence type="ECO:0000313" key="4">
    <source>
        <dbReference type="Proteomes" id="UP000748531"/>
    </source>
</evidence>
<evidence type="ECO:0000256" key="2">
    <source>
        <dbReference type="SAM" id="SignalP"/>
    </source>
</evidence>
<dbReference type="Proteomes" id="UP000748531">
    <property type="component" value="Unassembled WGS sequence"/>
</dbReference>
<accession>A0A8J4SM05</accession>
<sequence length="230" mass="26476">MSSYFSVWLFVFSIDHLFGELLQNCDSSQLTLNFSQACSDYNGVVVNQRFCVQKNTTVGLDFTNCHLQTFPSEVVKPHIFLIFLPGNEMFSDGDVFCDLKQLDYLLLDSNISCPGGQISWAEDRVQALRYRLCRHQLDYCDQKVNGNYLQNSFRIFLFAVTRCPLYSLCEFNGPDCLTCTCHEDHYGHKCMNKKGFPLVSFSTILVGTVLLFSALLWLNRKGERYRRLSD</sequence>
<dbReference type="PANTHER" id="PTHR15926">
    <property type="entry name" value="ALL-TRANS RETINOIC ACID-INDUCED DIFFERENTIATION FACTOR"/>
    <property type="match status" value="1"/>
</dbReference>
<keyword evidence="2" id="KW-0732">Signal</keyword>